<gene>
    <name evidence="10" type="ORF">BKA19_1198</name>
</gene>
<dbReference type="RefSeq" id="WP_158657656.1">
    <property type="nucleotide sequence ID" value="NZ_POQT01000043.1"/>
</dbReference>
<feature type="transmembrane region" description="Helical" evidence="8">
    <location>
        <begin position="347"/>
        <end position="367"/>
    </location>
</feature>
<organism evidence="10 11">
    <name type="scientific">Blastococcus saxobsidens</name>
    <dbReference type="NCBI Taxonomy" id="138336"/>
    <lineage>
        <taxon>Bacteria</taxon>
        <taxon>Bacillati</taxon>
        <taxon>Actinomycetota</taxon>
        <taxon>Actinomycetes</taxon>
        <taxon>Geodermatophilales</taxon>
        <taxon>Geodermatophilaceae</taxon>
        <taxon>Blastococcus</taxon>
    </lineage>
</organism>
<dbReference type="AlphaFoldDB" id="A0A4Q7Y3Z7"/>
<protein>
    <submittedName>
        <fullName evidence="10">YNFM family putative membrane transporter</fullName>
    </submittedName>
</protein>
<accession>A0A4Q7Y3Z7</accession>
<keyword evidence="3" id="KW-0813">Transport</keyword>
<feature type="transmembrane region" description="Helical" evidence="8">
    <location>
        <begin position="284"/>
        <end position="302"/>
    </location>
</feature>
<evidence type="ECO:0000313" key="11">
    <source>
        <dbReference type="Proteomes" id="UP000292507"/>
    </source>
</evidence>
<dbReference type="PROSITE" id="PS50850">
    <property type="entry name" value="MFS"/>
    <property type="match status" value="1"/>
</dbReference>
<dbReference type="Proteomes" id="UP000292507">
    <property type="component" value="Unassembled WGS sequence"/>
</dbReference>
<dbReference type="PANTHER" id="PTHR43271:SF1">
    <property type="entry name" value="INNER MEMBRANE TRANSPORT PROTEIN YNFM"/>
    <property type="match status" value="1"/>
</dbReference>
<evidence type="ECO:0000256" key="3">
    <source>
        <dbReference type="ARBA" id="ARBA00022448"/>
    </source>
</evidence>
<comment type="similarity">
    <text evidence="2">Belongs to the major facilitator superfamily.</text>
</comment>
<dbReference type="EMBL" id="SHKV01000001">
    <property type="protein sequence ID" value="RZU31530.1"/>
    <property type="molecule type" value="Genomic_DNA"/>
</dbReference>
<dbReference type="InterPro" id="IPR011701">
    <property type="entry name" value="MFS"/>
</dbReference>
<feature type="transmembrane region" description="Helical" evidence="8">
    <location>
        <begin position="171"/>
        <end position="195"/>
    </location>
</feature>
<comment type="caution">
    <text evidence="10">The sequence shown here is derived from an EMBL/GenBank/DDBJ whole genome shotgun (WGS) entry which is preliminary data.</text>
</comment>
<comment type="subcellular location">
    <subcellularLocation>
        <location evidence="1">Cell membrane</location>
        <topology evidence="1">Multi-pass membrane protein</topology>
    </subcellularLocation>
</comment>
<dbReference type="CDD" id="cd17324">
    <property type="entry name" value="MFS_NepI_like"/>
    <property type="match status" value="1"/>
</dbReference>
<dbReference type="GO" id="GO:0022857">
    <property type="term" value="F:transmembrane transporter activity"/>
    <property type="evidence" value="ECO:0007669"/>
    <property type="project" value="InterPro"/>
</dbReference>
<keyword evidence="4" id="KW-1003">Cell membrane</keyword>
<feature type="transmembrane region" description="Helical" evidence="8">
    <location>
        <begin position="21"/>
        <end position="43"/>
    </location>
</feature>
<name>A0A4Q7Y3Z7_9ACTN</name>
<evidence type="ECO:0000256" key="4">
    <source>
        <dbReference type="ARBA" id="ARBA00022475"/>
    </source>
</evidence>
<feature type="transmembrane region" description="Helical" evidence="8">
    <location>
        <begin position="373"/>
        <end position="394"/>
    </location>
</feature>
<feature type="transmembrane region" description="Helical" evidence="8">
    <location>
        <begin position="308"/>
        <end position="326"/>
    </location>
</feature>
<feature type="transmembrane region" description="Helical" evidence="8">
    <location>
        <begin position="110"/>
        <end position="129"/>
    </location>
</feature>
<keyword evidence="6 8" id="KW-1133">Transmembrane helix</keyword>
<proteinExistence type="inferred from homology"/>
<dbReference type="Gene3D" id="1.20.1250.20">
    <property type="entry name" value="MFS general substrate transporter like domains"/>
    <property type="match status" value="1"/>
</dbReference>
<keyword evidence="5 8" id="KW-0812">Transmembrane</keyword>
<dbReference type="Pfam" id="PF07690">
    <property type="entry name" value="MFS_1"/>
    <property type="match status" value="1"/>
</dbReference>
<feature type="transmembrane region" description="Helical" evidence="8">
    <location>
        <begin position="252"/>
        <end position="272"/>
    </location>
</feature>
<evidence type="ECO:0000313" key="10">
    <source>
        <dbReference type="EMBL" id="RZU31530.1"/>
    </source>
</evidence>
<dbReference type="InterPro" id="IPR036259">
    <property type="entry name" value="MFS_trans_sf"/>
</dbReference>
<evidence type="ECO:0000256" key="7">
    <source>
        <dbReference type="ARBA" id="ARBA00023136"/>
    </source>
</evidence>
<keyword evidence="7 8" id="KW-0472">Membrane</keyword>
<feature type="transmembrane region" description="Helical" evidence="8">
    <location>
        <begin position="87"/>
        <end position="104"/>
    </location>
</feature>
<dbReference type="InterPro" id="IPR020846">
    <property type="entry name" value="MFS_dom"/>
</dbReference>
<feature type="transmembrane region" description="Helical" evidence="8">
    <location>
        <begin position="141"/>
        <end position="159"/>
    </location>
</feature>
<feature type="domain" description="Major facilitator superfamily (MFS) profile" evidence="9">
    <location>
        <begin position="20"/>
        <end position="398"/>
    </location>
</feature>
<dbReference type="PANTHER" id="PTHR43271">
    <property type="entry name" value="BLL2771 PROTEIN"/>
    <property type="match status" value="1"/>
</dbReference>
<evidence type="ECO:0000256" key="2">
    <source>
        <dbReference type="ARBA" id="ARBA00008335"/>
    </source>
</evidence>
<sequence>MTATAATSAGHARGTRGYRRLVAAIWAAGVGCFAVLYAPQAILPLVSDDLGVPPSSAALLVSATTGTLALALLPMSYLADRVGRTRLMTIALVTAAVLGVLAPVAPSFEVLLLVRAVQGVAMAGLPALAMAHLSEQVRPSAVGVAMGLFVAGNTAGGLSGRVVASAVADGWGWRAGLGAVGGLALVCAVAFRLLLPPPVVQPAAPSPVAGHGHLRRHLRDPGIRRLCLSGFVLMAAFVTVYNFLGYRLLEEPFGLSPTLVGLVFLVYLAGTLGSPAAGRLGERLGRRVVLLGGVLLALAAVLLTLSDLLAAVLVGLVLFTVGFFAAHTSASGMVGNRARVGRAHASALYLLAYYAGSSVGGWLGGFAYEGGDWPAVVAYVATLLLAALGLALLLRRTPALPTAPTPAG</sequence>
<reference evidence="10 11" key="1">
    <citation type="submission" date="2019-02" db="EMBL/GenBank/DDBJ databases">
        <title>Sequencing the genomes of 1000 actinobacteria strains.</title>
        <authorList>
            <person name="Klenk H.-P."/>
        </authorList>
    </citation>
    <scope>NUCLEOTIDE SEQUENCE [LARGE SCALE GENOMIC DNA]</scope>
    <source>
        <strain evidence="10 11">DSM 44509</strain>
    </source>
</reference>
<evidence type="ECO:0000256" key="6">
    <source>
        <dbReference type="ARBA" id="ARBA00022989"/>
    </source>
</evidence>
<feature type="transmembrane region" description="Helical" evidence="8">
    <location>
        <begin position="55"/>
        <end position="75"/>
    </location>
</feature>
<evidence type="ECO:0000256" key="1">
    <source>
        <dbReference type="ARBA" id="ARBA00004651"/>
    </source>
</evidence>
<dbReference type="GO" id="GO:0005886">
    <property type="term" value="C:plasma membrane"/>
    <property type="evidence" value="ECO:0007669"/>
    <property type="project" value="UniProtKB-SubCell"/>
</dbReference>
<dbReference type="SUPFAM" id="SSF103473">
    <property type="entry name" value="MFS general substrate transporter"/>
    <property type="match status" value="1"/>
</dbReference>
<evidence type="ECO:0000259" key="9">
    <source>
        <dbReference type="PROSITE" id="PS50850"/>
    </source>
</evidence>
<evidence type="ECO:0000256" key="5">
    <source>
        <dbReference type="ARBA" id="ARBA00022692"/>
    </source>
</evidence>
<feature type="transmembrane region" description="Helical" evidence="8">
    <location>
        <begin position="226"/>
        <end position="246"/>
    </location>
</feature>
<evidence type="ECO:0000256" key="8">
    <source>
        <dbReference type="SAM" id="Phobius"/>
    </source>
</evidence>
<keyword evidence="11" id="KW-1185">Reference proteome</keyword>